<dbReference type="Proteomes" id="UP000679779">
    <property type="component" value="Unassembled WGS sequence"/>
</dbReference>
<dbReference type="SUPFAM" id="SSF52540">
    <property type="entry name" value="P-loop containing nucleoside triphosphate hydrolases"/>
    <property type="match status" value="1"/>
</dbReference>
<evidence type="ECO:0000259" key="2">
    <source>
        <dbReference type="Pfam" id="PF13538"/>
    </source>
</evidence>
<evidence type="ECO:0000313" key="4">
    <source>
        <dbReference type="Proteomes" id="UP000679779"/>
    </source>
</evidence>
<dbReference type="GO" id="GO:0043138">
    <property type="term" value="F:3'-5' DNA helicase activity"/>
    <property type="evidence" value="ECO:0007669"/>
    <property type="project" value="TreeGrafter"/>
</dbReference>
<keyword evidence="4" id="KW-1185">Reference proteome</keyword>
<evidence type="ECO:0000259" key="1">
    <source>
        <dbReference type="Pfam" id="PF08378"/>
    </source>
</evidence>
<protein>
    <submittedName>
        <fullName evidence="3">Nuclease</fullName>
    </submittedName>
</protein>
<reference evidence="3" key="1">
    <citation type="submission" date="2021-03" db="EMBL/GenBank/DDBJ databases">
        <title>Antimicrobial resistance genes in bacteria isolated from Japanese honey, and their potential for conferring macrolide and lincosamide resistance in the American foulbrood pathogen Paenibacillus larvae.</title>
        <authorList>
            <person name="Okamoto M."/>
            <person name="Kumagai M."/>
            <person name="Kanamori H."/>
            <person name="Takamatsu D."/>
        </authorList>
    </citation>
    <scope>NUCLEOTIDE SEQUENCE</scope>
    <source>
        <strain evidence="3">J2TS6</strain>
    </source>
</reference>
<dbReference type="PANTHER" id="PTHR11070">
    <property type="entry name" value="UVRD / RECB / PCRA DNA HELICASE FAMILY MEMBER"/>
    <property type="match status" value="1"/>
</dbReference>
<dbReference type="Pfam" id="PF13245">
    <property type="entry name" value="AAA_19"/>
    <property type="match status" value="1"/>
</dbReference>
<organism evidence="3 4">
    <name type="scientific">Paenibacillus albilobatus</name>
    <dbReference type="NCBI Taxonomy" id="2716884"/>
    <lineage>
        <taxon>Bacteria</taxon>
        <taxon>Bacillati</taxon>
        <taxon>Bacillota</taxon>
        <taxon>Bacilli</taxon>
        <taxon>Bacillales</taxon>
        <taxon>Paenibacillaceae</taxon>
        <taxon>Paenibacillus</taxon>
    </lineage>
</organism>
<dbReference type="InterPro" id="IPR000212">
    <property type="entry name" value="DNA_helicase_UvrD/REP"/>
</dbReference>
<feature type="domain" description="NERD" evidence="1">
    <location>
        <begin position="18"/>
        <end position="126"/>
    </location>
</feature>
<name>A0A920CBN1_9BACL</name>
<dbReference type="Gene3D" id="3.40.50.300">
    <property type="entry name" value="P-loop containing nucleotide triphosphate hydrolases"/>
    <property type="match status" value="2"/>
</dbReference>
<dbReference type="PANTHER" id="PTHR11070:SF2">
    <property type="entry name" value="ATP-DEPENDENT DNA HELICASE SRS2"/>
    <property type="match status" value="1"/>
</dbReference>
<evidence type="ECO:0000313" key="3">
    <source>
        <dbReference type="EMBL" id="GIO32068.1"/>
    </source>
</evidence>
<accession>A0A920CBN1</accession>
<gene>
    <name evidence="3" type="ORF">J2TS6_32090</name>
</gene>
<dbReference type="InterPro" id="IPR027785">
    <property type="entry name" value="UvrD-like_helicase_C"/>
</dbReference>
<dbReference type="AlphaFoldDB" id="A0A920CBN1"/>
<sequence length="572" mass="65448">MANMIPDFTESQLSQIESKGEVQVYRALKEGLPNSYYVFSQVAWILKRENEEAQDGETDFVIVHPNFGYLCIEVKGGGITFDAATNQWFSTDRYGQNNLIKDPIRQAQKAKYSIRTKLFETEEWKQFGGKKITNGHAVFFPDIRDPKLLERPDMPADLIGTNNNLADIKKWVEDCIDFWTDDDQISAPIGQKGLDIFKKVFAKSFSIKPLISSSLKMEEEARLLLTNEQVKVLDILRKKRRVVVSGGAGTGKTILAVEKAKRLAREGFSTLLTCYNRPLANHLAEICKDTDGLTVMSFHQLCYTNIKEAKEMSGFDLLEDAKKTYPGEDEFDVQLPNALACSLDIITDRYDAIVCDEGQDFREEYWLPLELMLTDEKSSPFYIFYDDNQNLYSRVSTFPIAEDEIYPLLRNCRNTVQIHKASYKYYKGDPVEHSNLDGLELQFEDAININNQAIRIHSRIQKLLLEEQVESSKIAILIVDAKNKRGYLQALEKHPLPKGHHFSDIEQRSDSSVLVTTVNKFKGLESEIVFLWGMDSIDIQEHREHLYVGLSRAKSILVVFGNEQTCSYFQTE</sequence>
<dbReference type="EMBL" id="BORQ01000003">
    <property type="protein sequence ID" value="GIO32068.1"/>
    <property type="molecule type" value="Genomic_DNA"/>
</dbReference>
<feature type="domain" description="UvrD-like helicase C-terminal" evidence="2">
    <location>
        <begin position="513"/>
        <end position="559"/>
    </location>
</feature>
<dbReference type="InterPro" id="IPR027417">
    <property type="entry name" value="P-loop_NTPase"/>
</dbReference>
<dbReference type="GO" id="GO:0003677">
    <property type="term" value="F:DNA binding"/>
    <property type="evidence" value="ECO:0007669"/>
    <property type="project" value="InterPro"/>
</dbReference>
<dbReference type="InterPro" id="IPR011528">
    <property type="entry name" value="NERD"/>
</dbReference>
<dbReference type="Pfam" id="PF08378">
    <property type="entry name" value="NERD"/>
    <property type="match status" value="1"/>
</dbReference>
<dbReference type="GO" id="GO:0005524">
    <property type="term" value="F:ATP binding"/>
    <property type="evidence" value="ECO:0007669"/>
    <property type="project" value="InterPro"/>
</dbReference>
<comment type="caution">
    <text evidence="3">The sequence shown here is derived from an EMBL/GenBank/DDBJ whole genome shotgun (WGS) entry which is preliminary data.</text>
</comment>
<dbReference type="GO" id="GO:0000725">
    <property type="term" value="P:recombinational repair"/>
    <property type="evidence" value="ECO:0007669"/>
    <property type="project" value="TreeGrafter"/>
</dbReference>
<dbReference type="Pfam" id="PF13538">
    <property type="entry name" value="UvrD_C_2"/>
    <property type="match status" value="1"/>
</dbReference>
<proteinExistence type="predicted"/>